<dbReference type="EMBL" id="JACHDZ010000011">
    <property type="protein sequence ID" value="MBB5346243.1"/>
    <property type="molecule type" value="Genomic_DNA"/>
</dbReference>
<organism evidence="1 2">
    <name type="scientific">Tunturiibacter lichenicola</name>
    <dbReference type="NCBI Taxonomy" id="2051959"/>
    <lineage>
        <taxon>Bacteria</taxon>
        <taxon>Pseudomonadati</taxon>
        <taxon>Acidobacteriota</taxon>
        <taxon>Terriglobia</taxon>
        <taxon>Terriglobales</taxon>
        <taxon>Acidobacteriaceae</taxon>
        <taxon>Tunturiibacter</taxon>
    </lineage>
</organism>
<reference evidence="1 2" key="1">
    <citation type="submission" date="2020-08" db="EMBL/GenBank/DDBJ databases">
        <title>Genomic Encyclopedia of Type Strains, Phase IV (KMG-V): Genome sequencing to study the core and pangenomes of soil and plant-associated prokaryotes.</title>
        <authorList>
            <person name="Whitman W."/>
        </authorList>
    </citation>
    <scope>NUCLEOTIDE SEQUENCE [LARGE SCALE GENOMIC DNA]</scope>
    <source>
        <strain evidence="1 2">M8US30</strain>
    </source>
</reference>
<gene>
    <name evidence="1" type="ORF">HDF10_004253</name>
</gene>
<sequence>MTELGLEPRATLGIPGGERRLNRILALIQSCRYSIHDLSRIEIDRNPPPTPRFNMPCELGMTITWQQLNPARHTWFVFESRNRRLQKSLSDLDGTDANIPDATVEGIMRELCNAFVRRGPQPGVPQMLRTYRRVRGQVDEVMRVAGPTSPFEARVFKDLCFVARAIAQQAAR</sequence>
<protein>
    <submittedName>
        <fullName evidence="1">Uncharacterized protein</fullName>
    </submittedName>
</protein>
<accession>A0A7W8JC47</accession>
<dbReference type="Proteomes" id="UP000569092">
    <property type="component" value="Unassembled WGS sequence"/>
</dbReference>
<proteinExistence type="predicted"/>
<name>A0A7W8JC47_9BACT</name>
<dbReference type="AlphaFoldDB" id="A0A7W8JC47"/>
<evidence type="ECO:0000313" key="2">
    <source>
        <dbReference type="Proteomes" id="UP000569092"/>
    </source>
</evidence>
<comment type="caution">
    <text evidence="1">The sequence shown here is derived from an EMBL/GenBank/DDBJ whole genome shotgun (WGS) entry which is preliminary data.</text>
</comment>
<evidence type="ECO:0000313" key="1">
    <source>
        <dbReference type="EMBL" id="MBB5346243.1"/>
    </source>
</evidence>